<dbReference type="AlphaFoldDB" id="A0A9K3KSI3"/>
<feature type="region of interest" description="Disordered" evidence="1">
    <location>
        <begin position="23"/>
        <end position="73"/>
    </location>
</feature>
<reference evidence="3" key="2">
    <citation type="submission" date="2021-04" db="EMBL/GenBank/DDBJ databases">
        <authorList>
            <person name="Podell S."/>
        </authorList>
    </citation>
    <scope>NUCLEOTIDE SEQUENCE</scope>
    <source>
        <strain evidence="3">Hildebrandi</strain>
    </source>
</reference>
<feature type="region of interest" description="Disordered" evidence="1">
    <location>
        <begin position="318"/>
        <end position="443"/>
    </location>
</feature>
<accession>A0A9K3KSI3</accession>
<keyword evidence="4" id="KW-1185">Reference proteome</keyword>
<proteinExistence type="predicted"/>
<dbReference type="Pfam" id="PF03457">
    <property type="entry name" value="HA"/>
    <property type="match status" value="2"/>
</dbReference>
<keyword evidence="3" id="KW-0378">Hydrolase</keyword>
<protein>
    <submittedName>
        <fullName evidence="3">Helicase domain protein</fullName>
    </submittedName>
</protein>
<feature type="compositionally biased region" description="Acidic residues" evidence="1">
    <location>
        <begin position="23"/>
        <end position="35"/>
    </location>
</feature>
<dbReference type="InterPro" id="IPR005114">
    <property type="entry name" value="Helicase_assoc"/>
</dbReference>
<dbReference type="Proteomes" id="UP000693970">
    <property type="component" value="Unassembled WGS sequence"/>
</dbReference>
<dbReference type="GO" id="GO:0004386">
    <property type="term" value="F:helicase activity"/>
    <property type="evidence" value="ECO:0007669"/>
    <property type="project" value="UniProtKB-KW"/>
</dbReference>
<dbReference type="OrthoDB" id="43285at2759"/>
<reference evidence="3" key="1">
    <citation type="journal article" date="2021" name="Sci. Rep.">
        <title>Diploid genomic architecture of Nitzschia inconspicua, an elite biomass production diatom.</title>
        <authorList>
            <person name="Oliver A."/>
            <person name="Podell S."/>
            <person name="Pinowska A."/>
            <person name="Traller J.C."/>
            <person name="Smith S.R."/>
            <person name="McClure R."/>
            <person name="Beliaev A."/>
            <person name="Bohutskyi P."/>
            <person name="Hill E.A."/>
            <person name="Rabines A."/>
            <person name="Zheng H."/>
            <person name="Allen L.Z."/>
            <person name="Kuo A."/>
            <person name="Grigoriev I.V."/>
            <person name="Allen A.E."/>
            <person name="Hazlebeck D."/>
            <person name="Allen E.E."/>
        </authorList>
    </citation>
    <scope>NUCLEOTIDE SEQUENCE</scope>
    <source>
        <strain evidence="3">Hildebrandi</strain>
    </source>
</reference>
<dbReference type="PANTHER" id="PTHR33418">
    <property type="entry name" value="HELICASE-ASSOCIATED"/>
    <property type="match status" value="1"/>
</dbReference>
<dbReference type="PANTHER" id="PTHR33418:SF1">
    <property type="entry name" value="HELICASE-ASSOCIATED DOMAIN-CONTAINING PROTEIN"/>
    <property type="match status" value="1"/>
</dbReference>
<keyword evidence="3" id="KW-0347">Helicase</keyword>
<evidence type="ECO:0000313" key="4">
    <source>
        <dbReference type="Proteomes" id="UP000693970"/>
    </source>
</evidence>
<evidence type="ECO:0000256" key="1">
    <source>
        <dbReference type="SAM" id="MobiDB-lite"/>
    </source>
</evidence>
<keyword evidence="3" id="KW-0547">Nucleotide-binding</keyword>
<comment type="caution">
    <text evidence="3">The sequence shown here is derived from an EMBL/GenBank/DDBJ whole genome shotgun (WGS) entry which is preliminary data.</text>
</comment>
<organism evidence="3 4">
    <name type="scientific">Nitzschia inconspicua</name>
    <dbReference type="NCBI Taxonomy" id="303405"/>
    <lineage>
        <taxon>Eukaryota</taxon>
        <taxon>Sar</taxon>
        <taxon>Stramenopiles</taxon>
        <taxon>Ochrophyta</taxon>
        <taxon>Bacillariophyta</taxon>
        <taxon>Bacillariophyceae</taxon>
        <taxon>Bacillariophycidae</taxon>
        <taxon>Bacillariales</taxon>
        <taxon>Bacillariaceae</taxon>
        <taxon>Nitzschia</taxon>
    </lineage>
</organism>
<evidence type="ECO:0000313" key="3">
    <source>
        <dbReference type="EMBL" id="KAG7348405.1"/>
    </source>
</evidence>
<feature type="compositionally biased region" description="Acidic residues" evidence="1">
    <location>
        <begin position="433"/>
        <end position="443"/>
    </location>
</feature>
<keyword evidence="3" id="KW-0067">ATP-binding</keyword>
<name>A0A9K3KSI3_9STRA</name>
<feature type="domain" description="Helicase-associated" evidence="2">
    <location>
        <begin position="137"/>
        <end position="205"/>
    </location>
</feature>
<evidence type="ECO:0000259" key="2">
    <source>
        <dbReference type="Pfam" id="PF03457"/>
    </source>
</evidence>
<feature type="compositionally biased region" description="Basic and acidic residues" evidence="1">
    <location>
        <begin position="387"/>
        <end position="405"/>
    </location>
</feature>
<sequence length="443" mass="48832">MDASADLPNLGDMIDDAVTEVAEEAAESFLNEEEAGNGPQPQEPQDEKNVAAEPRMDPVVTQEGGIPPLDMSMFSKHPRKRVRRAGKRSVAKIAKFEQNQDTSLGSGGEEANVSLEGEEFANDITPQTVAPVVSTKHDEKWNERFDRLLEYKAKYGNTLVPQYYQDDSRLGRWVHYQRVEYWIFQETGQAKITKERISRLNAIGFEWDPQKAIWELMFNKLKEFKEIVGHCRVPKGYNKDPELANWVRNQRLEEANLRKGKKSRMTPERYTKLTELGFVWSVPVPARSKANKANRKEKATAGAVEVVKVETAVTEETGVVKEEAAPTEETGVVKEEAAPTEETEVVKEEASPTEEAGVVKEEAAPIGISGEAGAQNDEDGSPLEAGAVKKEAAPTEETGIVKEEAAPTEDTGVVKEKTAPIEISGEAGAQNDADGEDLTPVEL</sequence>
<feature type="domain" description="Helicase-associated" evidence="2">
    <location>
        <begin position="212"/>
        <end position="278"/>
    </location>
</feature>
<feature type="compositionally biased region" description="Basic and acidic residues" evidence="1">
    <location>
        <begin position="45"/>
        <end position="56"/>
    </location>
</feature>
<dbReference type="EMBL" id="JAGRRH010000020">
    <property type="protein sequence ID" value="KAG7348405.1"/>
    <property type="molecule type" value="Genomic_DNA"/>
</dbReference>
<gene>
    <name evidence="3" type="ORF">IV203_017110</name>
</gene>